<dbReference type="Proteomes" id="UP000268615">
    <property type="component" value="Unassembled WGS sequence"/>
</dbReference>
<dbReference type="EMBL" id="RPOH01000004">
    <property type="protein sequence ID" value="RPH30681.1"/>
    <property type="molecule type" value="Genomic_DNA"/>
</dbReference>
<comment type="caution">
    <text evidence="2">The sequence shown here is derived from an EMBL/GenBank/DDBJ whole genome shotgun (WGS) entry which is preliminary data.</text>
</comment>
<dbReference type="GO" id="GO:1990189">
    <property type="term" value="F:protein N-terminal-serine acetyltransferase activity"/>
    <property type="evidence" value="ECO:0007669"/>
    <property type="project" value="TreeGrafter"/>
</dbReference>
<dbReference type="NCBIfam" id="NF007539">
    <property type="entry name" value="PRK10151.1"/>
    <property type="match status" value="1"/>
</dbReference>
<name>A0A3N5DU23_9ENTR</name>
<dbReference type="RefSeq" id="WP_124022497.1">
    <property type="nucleotide sequence ID" value="NZ_RPOH01000004.1"/>
</dbReference>
<dbReference type="InterPro" id="IPR016181">
    <property type="entry name" value="Acyl_CoA_acyltransferase"/>
</dbReference>
<dbReference type="CDD" id="cd04301">
    <property type="entry name" value="NAT_SF"/>
    <property type="match status" value="1"/>
</dbReference>
<dbReference type="InterPro" id="IPR051908">
    <property type="entry name" value="Ribosomal_N-acetyltransferase"/>
</dbReference>
<dbReference type="GO" id="GO:0008999">
    <property type="term" value="F:protein-N-terminal-alanine acetyltransferase activity"/>
    <property type="evidence" value="ECO:0007669"/>
    <property type="project" value="TreeGrafter"/>
</dbReference>
<keyword evidence="2" id="KW-0689">Ribosomal protein</keyword>
<sequence length="193" mass="22156">MRDSDNWQDDVIKLEGNITLHSIHERYVDEIFTLVRKNKAWLQTAMDWPKYVLSVEDSRKMAQGNYILHHRGYAKMFLIFQHQKMVGVFSFNQVEPTNKTAYIGYWLDQEAIGQGIISRALAATIDKYAREGLARRFVIKCIVSNTASNQVALRNGFALEGRLKQAEYLNGKFHDQNIYGRIVESPGGSQNTP</sequence>
<organism evidence="2 3">
    <name type="scientific">Buttiauxella warmboldiae</name>
    <dbReference type="NCBI Taxonomy" id="82993"/>
    <lineage>
        <taxon>Bacteria</taxon>
        <taxon>Pseudomonadati</taxon>
        <taxon>Pseudomonadota</taxon>
        <taxon>Gammaproteobacteria</taxon>
        <taxon>Enterobacterales</taxon>
        <taxon>Enterobacteriaceae</taxon>
        <taxon>Buttiauxella</taxon>
    </lineage>
</organism>
<dbReference type="Pfam" id="PF13302">
    <property type="entry name" value="Acetyltransf_3"/>
    <property type="match status" value="1"/>
</dbReference>
<accession>A0A3N5DU23</accession>
<dbReference type="PANTHER" id="PTHR43441">
    <property type="entry name" value="RIBOSOMAL-PROTEIN-SERINE ACETYLTRANSFERASE"/>
    <property type="match status" value="1"/>
</dbReference>
<dbReference type="InterPro" id="IPR000182">
    <property type="entry name" value="GNAT_dom"/>
</dbReference>
<dbReference type="SUPFAM" id="SSF55729">
    <property type="entry name" value="Acyl-CoA N-acyltransferases (Nat)"/>
    <property type="match status" value="1"/>
</dbReference>
<dbReference type="PROSITE" id="PS51186">
    <property type="entry name" value="GNAT"/>
    <property type="match status" value="1"/>
</dbReference>
<evidence type="ECO:0000313" key="2">
    <source>
        <dbReference type="EMBL" id="RPH30681.1"/>
    </source>
</evidence>
<dbReference type="GO" id="GO:0005737">
    <property type="term" value="C:cytoplasm"/>
    <property type="evidence" value="ECO:0007669"/>
    <property type="project" value="TreeGrafter"/>
</dbReference>
<keyword evidence="3" id="KW-1185">Reference proteome</keyword>
<proteinExistence type="predicted"/>
<reference evidence="2 3" key="1">
    <citation type="submission" date="2018-11" db="EMBL/GenBank/DDBJ databases">
        <title>Draft genome sequence of Buttiauxella warmboldiae CCUG 35512.</title>
        <authorList>
            <person name="Salva-Serra F."/>
            <person name="Marathe N."/>
            <person name="Moore E."/>
            <person name="Svensson L."/>
            <person name="Engstrom-Jakobsson H."/>
        </authorList>
    </citation>
    <scope>NUCLEOTIDE SEQUENCE [LARGE SCALE GENOMIC DNA]</scope>
    <source>
        <strain evidence="2 3">CCUG 35512</strain>
    </source>
</reference>
<keyword evidence="2" id="KW-0808">Transferase</keyword>
<evidence type="ECO:0000259" key="1">
    <source>
        <dbReference type="PROSITE" id="PS51186"/>
    </source>
</evidence>
<keyword evidence="2" id="KW-0687">Ribonucleoprotein</keyword>
<dbReference type="Gene3D" id="3.40.630.30">
    <property type="match status" value="1"/>
</dbReference>
<protein>
    <submittedName>
        <fullName evidence="2">50S ribosomal protein L7/L12-serine acetyltransferase</fullName>
    </submittedName>
</protein>
<dbReference type="OrthoDB" id="9784707at2"/>
<dbReference type="PANTHER" id="PTHR43441:SF11">
    <property type="entry name" value="RIBOSOMAL-PROTEIN-SERINE ACETYLTRANSFERASE"/>
    <property type="match status" value="1"/>
</dbReference>
<dbReference type="GO" id="GO:0005840">
    <property type="term" value="C:ribosome"/>
    <property type="evidence" value="ECO:0007669"/>
    <property type="project" value="UniProtKB-KW"/>
</dbReference>
<evidence type="ECO:0000313" key="3">
    <source>
        <dbReference type="Proteomes" id="UP000268615"/>
    </source>
</evidence>
<feature type="domain" description="N-acetyltransferase" evidence="1">
    <location>
        <begin position="18"/>
        <end position="175"/>
    </location>
</feature>
<dbReference type="AlphaFoldDB" id="A0A3N5DU23"/>
<gene>
    <name evidence="2" type="ORF">EHN07_01745</name>
</gene>